<dbReference type="AlphaFoldDB" id="A0AA87NNB3"/>
<dbReference type="Proteomes" id="UP000014634">
    <property type="component" value="Unassembled WGS sequence"/>
</dbReference>
<name>A0AA87NNB3_TREMD</name>
<sequence length="283" mass="33344">MVKEIKFNLIVNGKSCRTIKDLKTNFNIDDVLKLYEDGRLLRWLEVRKYDDYAKKLQQMDNSAHLEQKAKDISSIFGFSSDMVKKYTAQKEYTALKETMKTNSNNMERLKKSVTLIEEKYIEQFAEDYKNFFHEINNTYPLIVYRLLMHQKTREYLLYKNKTISTVIKKNYCDVPSAMKFMPDIEDKYSDLPLLFKPILSMFQLPIRWRYCKIFHGNSTNGKSMTVSTKKVMILYIEGCSISEVCALRHQVYNTDHINGSFRIFNGVAYTSQSANAKIIYMEI</sequence>
<comment type="caution">
    <text evidence="1">The sequence shown here is derived from an EMBL/GenBank/DDBJ whole genome shotgun (WGS) entry which is preliminary data.</text>
</comment>
<protein>
    <submittedName>
        <fullName evidence="1">Uncharacterized protein</fullName>
    </submittedName>
</protein>
<dbReference type="RefSeq" id="WP_016522410.1">
    <property type="nucleotide sequence ID" value="NZ_KE332517.1"/>
</dbReference>
<evidence type="ECO:0000313" key="1">
    <source>
        <dbReference type="EMBL" id="EPF29712.1"/>
    </source>
</evidence>
<gene>
    <name evidence="1" type="ORF">HMPREF9195_00416</name>
</gene>
<evidence type="ECO:0000313" key="2">
    <source>
        <dbReference type="Proteomes" id="UP000014634"/>
    </source>
</evidence>
<accession>A0AA87NNB3</accession>
<dbReference type="EMBL" id="ATFE01000003">
    <property type="protein sequence ID" value="EPF29712.1"/>
    <property type="molecule type" value="Genomic_DNA"/>
</dbReference>
<organism evidence="1 2">
    <name type="scientific">Treponema medium ATCC 700293</name>
    <dbReference type="NCBI Taxonomy" id="1125700"/>
    <lineage>
        <taxon>Bacteria</taxon>
        <taxon>Pseudomonadati</taxon>
        <taxon>Spirochaetota</taxon>
        <taxon>Spirochaetia</taxon>
        <taxon>Spirochaetales</taxon>
        <taxon>Treponemataceae</taxon>
        <taxon>Treponema</taxon>
    </lineage>
</organism>
<reference evidence="1 2" key="1">
    <citation type="submission" date="2013-04" db="EMBL/GenBank/DDBJ databases">
        <title>The Genome Sequence of Treponema medium ATCC 700293.</title>
        <authorList>
            <consortium name="The Broad Institute Genomics Platform"/>
            <person name="Earl A."/>
            <person name="Ward D."/>
            <person name="Feldgarden M."/>
            <person name="Gevers D."/>
            <person name="Leonetti C."/>
            <person name="Blanton J.M."/>
            <person name="Dewhirst F.E."/>
            <person name="Izard J."/>
            <person name="Walker B."/>
            <person name="Young S."/>
            <person name="Zeng Q."/>
            <person name="Gargeya S."/>
            <person name="Fitzgerald M."/>
            <person name="Haas B."/>
            <person name="Abouelleil A."/>
            <person name="Allen A.W."/>
            <person name="Alvarado L."/>
            <person name="Arachchi H.M."/>
            <person name="Berlin A.M."/>
            <person name="Chapman S.B."/>
            <person name="Gainer-Dewar J."/>
            <person name="Goldberg J."/>
            <person name="Griggs A."/>
            <person name="Gujja S."/>
            <person name="Hansen M."/>
            <person name="Howarth C."/>
            <person name="Imamovic A."/>
            <person name="Ireland A."/>
            <person name="Larimer J."/>
            <person name="McCowan C."/>
            <person name="Murphy C."/>
            <person name="Pearson M."/>
            <person name="Poon T.W."/>
            <person name="Priest M."/>
            <person name="Roberts A."/>
            <person name="Saif S."/>
            <person name="Shea T."/>
            <person name="Sisk P."/>
            <person name="Sykes S."/>
            <person name="Wortman J."/>
            <person name="Nusbaum C."/>
            <person name="Birren B."/>
        </authorList>
    </citation>
    <scope>NUCLEOTIDE SEQUENCE [LARGE SCALE GENOMIC DNA]</scope>
    <source>
        <strain evidence="1 2">ATCC 700293</strain>
    </source>
</reference>
<proteinExistence type="predicted"/>